<dbReference type="SUPFAM" id="SSF64268">
    <property type="entry name" value="PX domain"/>
    <property type="match status" value="1"/>
</dbReference>
<keyword evidence="1" id="KW-0472">Membrane</keyword>
<dbReference type="VEuPathDB" id="FungiDB:SPRG_03939"/>
<dbReference type="AlphaFoldDB" id="A0A067CLE3"/>
<dbReference type="STRING" id="695850.A0A067CLE3"/>
<sequence length="189" mass="21231">MNIITLQQWLLFEADIALYLAAGLSFSIVSGFLSWCLLATRCIHSSKHLDSIIEDTTFAPLVKGNQLNLHNAQVLVTQVQLLDNDDESCTHASYTITLTWGAKLEASHTKLLRKRYSEFAQLIAAIKSEIKEMEDRPVVPVLPSKSLLRQLNPSFLEKRRLGLQLFLHQVASNPKLADLPAVRQFVGLH</sequence>
<organism evidence="3 4">
    <name type="scientific">Saprolegnia parasitica (strain CBS 223.65)</name>
    <dbReference type="NCBI Taxonomy" id="695850"/>
    <lineage>
        <taxon>Eukaryota</taxon>
        <taxon>Sar</taxon>
        <taxon>Stramenopiles</taxon>
        <taxon>Oomycota</taxon>
        <taxon>Saprolegniomycetes</taxon>
        <taxon>Saprolegniales</taxon>
        <taxon>Saprolegniaceae</taxon>
        <taxon>Saprolegnia</taxon>
    </lineage>
</organism>
<dbReference type="RefSeq" id="XP_012197922.1">
    <property type="nucleotide sequence ID" value="XM_012342532.1"/>
</dbReference>
<dbReference type="PROSITE" id="PS50195">
    <property type="entry name" value="PX"/>
    <property type="match status" value="1"/>
</dbReference>
<dbReference type="Gene3D" id="3.30.1520.10">
    <property type="entry name" value="Phox-like domain"/>
    <property type="match status" value="1"/>
</dbReference>
<dbReference type="EMBL" id="KK583198">
    <property type="protein sequence ID" value="KDO31323.1"/>
    <property type="molecule type" value="Genomic_DNA"/>
</dbReference>
<dbReference type="OrthoDB" id="10254720at2759"/>
<dbReference type="InterPro" id="IPR036871">
    <property type="entry name" value="PX_dom_sf"/>
</dbReference>
<dbReference type="OMA" id="THASYTI"/>
<dbReference type="GeneID" id="24126415"/>
<name>A0A067CLE3_SAPPC</name>
<gene>
    <name evidence="3" type="ORF">SPRG_03939</name>
</gene>
<reference evidence="3 4" key="1">
    <citation type="journal article" date="2013" name="PLoS Genet.">
        <title>Distinctive expansion of potential virulence genes in the genome of the oomycete fish pathogen Saprolegnia parasitica.</title>
        <authorList>
            <person name="Jiang R.H."/>
            <person name="de Bruijn I."/>
            <person name="Haas B.J."/>
            <person name="Belmonte R."/>
            <person name="Lobach L."/>
            <person name="Christie J."/>
            <person name="van den Ackerveken G."/>
            <person name="Bottin A."/>
            <person name="Bulone V."/>
            <person name="Diaz-Moreno S.M."/>
            <person name="Dumas B."/>
            <person name="Fan L."/>
            <person name="Gaulin E."/>
            <person name="Govers F."/>
            <person name="Grenville-Briggs L.J."/>
            <person name="Horner N.R."/>
            <person name="Levin J.Z."/>
            <person name="Mammella M."/>
            <person name="Meijer H.J."/>
            <person name="Morris P."/>
            <person name="Nusbaum C."/>
            <person name="Oome S."/>
            <person name="Phillips A.J."/>
            <person name="van Rooyen D."/>
            <person name="Rzeszutek E."/>
            <person name="Saraiva M."/>
            <person name="Secombes C.J."/>
            <person name="Seidl M.F."/>
            <person name="Snel B."/>
            <person name="Stassen J.H."/>
            <person name="Sykes S."/>
            <person name="Tripathy S."/>
            <person name="van den Berg H."/>
            <person name="Vega-Arreguin J.C."/>
            <person name="Wawra S."/>
            <person name="Young S.K."/>
            <person name="Zeng Q."/>
            <person name="Dieguez-Uribeondo J."/>
            <person name="Russ C."/>
            <person name="Tyler B.M."/>
            <person name="van West P."/>
        </authorList>
    </citation>
    <scope>NUCLEOTIDE SEQUENCE [LARGE SCALE GENOMIC DNA]</scope>
    <source>
        <strain evidence="3 4">CBS 223.65</strain>
    </source>
</reference>
<dbReference type="InterPro" id="IPR001683">
    <property type="entry name" value="PX_dom"/>
</dbReference>
<evidence type="ECO:0000313" key="4">
    <source>
        <dbReference type="Proteomes" id="UP000030745"/>
    </source>
</evidence>
<feature type="domain" description="PX" evidence="2">
    <location>
        <begin position="72"/>
        <end position="189"/>
    </location>
</feature>
<evidence type="ECO:0000259" key="2">
    <source>
        <dbReference type="PROSITE" id="PS50195"/>
    </source>
</evidence>
<evidence type="ECO:0000313" key="3">
    <source>
        <dbReference type="EMBL" id="KDO31323.1"/>
    </source>
</evidence>
<dbReference type="SMART" id="SM00312">
    <property type="entry name" value="PX"/>
    <property type="match status" value="1"/>
</dbReference>
<keyword evidence="1" id="KW-0812">Transmembrane</keyword>
<proteinExistence type="predicted"/>
<keyword evidence="1" id="KW-1133">Transmembrane helix</keyword>
<evidence type="ECO:0000256" key="1">
    <source>
        <dbReference type="SAM" id="Phobius"/>
    </source>
</evidence>
<accession>A0A067CLE3</accession>
<dbReference type="Proteomes" id="UP000030745">
    <property type="component" value="Unassembled WGS sequence"/>
</dbReference>
<dbReference type="GO" id="GO:0035091">
    <property type="term" value="F:phosphatidylinositol binding"/>
    <property type="evidence" value="ECO:0007669"/>
    <property type="project" value="InterPro"/>
</dbReference>
<keyword evidence="4" id="KW-1185">Reference proteome</keyword>
<feature type="transmembrane region" description="Helical" evidence="1">
    <location>
        <begin position="16"/>
        <end position="38"/>
    </location>
</feature>
<protein>
    <recommendedName>
        <fullName evidence="2">PX domain-containing protein</fullName>
    </recommendedName>
</protein>
<dbReference type="KEGG" id="spar:SPRG_03939"/>
<dbReference type="Pfam" id="PF00787">
    <property type="entry name" value="PX"/>
    <property type="match status" value="1"/>
</dbReference>